<accession>A0ABR1NYA3</accession>
<dbReference type="PANTHER" id="PTHR35395:SF1">
    <property type="entry name" value="DUF6536 DOMAIN-CONTAINING PROTEIN"/>
    <property type="match status" value="1"/>
</dbReference>
<name>A0ABR1NYA3_DIAER</name>
<evidence type="ECO:0000313" key="3">
    <source>
        <dbReference type="Proteomes" id="UP001430848"/>
    </source>
</evidence>
<sequence>MLYNSAVFQSSSSYDYTIAVVKDSFFNDTTWSVSLAEERSRRDWSFVGDNRINPPNNYTEVIGNMRKDANDADSPYMRLNVSACFDYYSHYFTPQGNGFIFVKNQSVQDPPTESLLLYVSVIPRHDDWAKNLWALTNGTFPPPAIILTSPPSQVTRWFVGKPRYEVDHCLVQRPPWSEERCQLEYSPWILWTCCASNLVKVLVMLSIWLAARKAAAKNGGRITASQEQQPLCTLGDSIASFMREPDQTTKALPIPSLKRRDISTSLSSYWSMGLGELQDYTFIYISFPSEDPWGLISNVILANVPQLMASVFYLLYNGILTMFLVQFEFSNMYKTRKPLRVSEPVGTQRSSYPISLPFRYGIPLFISSGVMSWLLSQSLFLARITALHPDGTPDRVNSFSTTGYSPLAIFFALLLAGIQITTVLVLGFRKYAEPMSLVSTNSRAISAACHVLPEEVKDSYLLPIRWAVVEVDEFAIRHCAFTTKSDDEVSDLEPGRLYR</sequence>
<keyword evidence="3" id="KW-1185">Reference proteome</keyword>
<dbReference type="EMBL" id="JAKNSF020000077">
    <property type="protein sequence ID" value="KAK7720259.1"/>
    <property type="molecule type" value="Genomic_DNA"/>
</dbReference>
<evidence type="ECO:0000313" key="2">
    <source>
        <dbReference type="EMBL" id="KAK7720259.1"/>
    </source>
</evidence>
<feature type="transmembrane region" description="Helical" evidence="1">
    <location>
        <begin position="307"/>
        <end position="327"/>
    </location>
</feature>
<gene>
    <name evidence="2" type="ORF">SLS63_009931</name>
</gene>
<organism evidence="2 3">
    <name type="scientific">Diaporthe eres</name>
    <name type="common">Phomopsis oblonga</name>
    <dbReference type="NCBI Taxonomy" id="83184"/>
    <lineage>
        <taxon>Eukaryota</taxon>
        <taxon>Fungi</taxon>
        <taxon>Dikarya</taxon>
        <taxon>Ascomycota</taxon>
        <taxon>Pezizomycotina</taxon>
        <taxon>Sordariomycetes</taxon>
        <taxon>Sordariomycetidae</taxon>
        <taxon>Diaporthales</taxon>
        <taxon>Diaporthaceae</taxon>
        <taxon>Diaporthe</taxon>
        <taxon>Diaporthe eres species complex</taxon>
    </lineage>
</organism>
<feature type="transmembrane region" description="Helical" evidence="1">
    <location>
        <begin position="404"/>
        <end position="428"/>
    </location>
</feature>
<keyword evidence="1" id="KW-0472">Membrane</keyword>
<reference evidence="2 3" key="1">
    <citation type="submission" date="2024-02" db="EMBL/GenBank/DDBJ databases">
        <title>De novo assembly and annotation of 12 fungi associated with fruit tree decline syndrome in Ontario, Canada.</title>
        <authorList>
            <person name="Sulman M."/>
            <person name="Ellouze W."/>
            <person name="Ilyukhin E."/>
        </authorList>
    </citation>
    <scope>NUCLEOTIDE SEQUENCE [LARGE SCALE GENOMIC DNA]</scope>
    <source>
        <strain evidence="2 3">M169</strain>
    </source>
</reference>
<protein>
    <submittedName>
        <fullName evidence="2">Uncharacterized protein</fullName>
    </submittedName>
</protein>
<comment type="caution">
    <text evidence="2">The sequence shown here is derived from an EMBL/GenBank/DDBJ whole genome shotgun (WGS) entry which is preliminary data.</text>
</comment>
<proteinExistence type="predicted"/>
<dbReference type="Proteomes" id="UP001430848">
    <property type="component" value="Unassembled WGS sequence"/>
</dbReference>
<dbReference type="PANTHER" id="PTHR35395">
    <property type="entry name" value="DUF6536 DOMAIN-CONTAINING PROTEIN"/>
    <property type="match status" value="1"/>
</dbReference>
<keyword evidence="1" id="KW-1133">Transmembrane helix</keyword>
<keyword evidence="1" id="KW-0812">Transmembrane</keyword>
<feature type="transmembrane region" description="Helical" evidence="1">
    <location>
        <begin position="360"/>
        <end position="384"/>
    </location>
</feature>
<evidence type="ECO:0000256" key="1">
    <source>
        <dbReference type="SAM" id="Phobius"/>
    </source>
</evidence>